<evidence type="ECO:0000256" key="3">
    <source>
        <dbReference type="ARBA" id="ARBA00022801"/>
    </source>
</evidence>
<dbReference type="PANTHER" id="PTHR33397">
    <property type="entry name" value="UPF0331 PROTEIN YUTE"/>
    <property type="match status" value="1"/>
</dbReference>
<dbReference type="Proteomes" id="UP000034539">
    <property type="component" value="Unassembled WGS sequence"/>
</dbReference>
<evidence type="ECO:0008006" key="7">
    <source>
        <dbReference type="Google" id="ProtNLM"/>
    </source>
</evidence>
<name>A0A0G0PV63_9BACT</name>
<organism evidence="5 6">
    <name type="scientific">Candidatus Gottesmanbacteria bacterium GW2011_GWC2_39_8</name>
    <dbReference type="NCBI Taxonomy" id="1618450"/>
    <lineage>
        <taxon>Bacteria</taxon>
        <taxon>Candidatus Gottesmaniibacteriota</taxon>
    </lineage>
</organism>
<gene>
    <name evidence="5" type="ORF">UT63_C0053G0010</name>
</gene>
<accession>A0A0G0PV63</accession>
<keyword evidence="1" id="KW-1277">Toxin-antitoxin system</keyword>
<proteinExistence type="inferred from homology"/>
<evidence type="ECO:0000313" key="5">
    <source>
        <dbReference type="EMBL" id="KKR32059.1"/>
    </source>
</evidence>
<dbReference type="Pfam" id="PF01934">
    <property type="entry name" value="HepT-like"/>
    <property type="match status" value="1"/>
</dbReference>
<evidence type="ECO:0000256" key="4">
    <source>
        <dbReference type="ARBA" id="ARBA00024207"/>
    </source>
</evidence>
<reference evidence="5 6" key="1">
    <citation type="journal article" date="2015" name="Nature">
        <title>rRNA introns, odd ribosomes, and small enigmatic genomes across a large radiation of phyla.</title>
        <authorList>
            <person name="Brown C.T."/>
            <person name="Hug L.A."/>
            <person name="Thomas B.C."/>
            <person name="Sharon I."/>
            <person name="Castelle C.J."/>
            <person name="Singh A."/>
            <person name="Wilkins M.J."/>
            <person name="Williams K.H."/>
            <person name="Banfield J.F."/>
        </authorList>
    </citation>
    <scope>NUCLEOTIDE SEQUENCE [LARGE SCALE GENOMIC DNA]</scope>
</reference>
<keyword evidence="2" id="KW-0540">Nuclease</keyword>
<dbReference type="GO" id="GO:0016787">
    <property type="term" value="F:hydrolase activity"/>
    <property type="evidence" value="ECO:0007669"/>
    <property type="project" value="UniProtKB-KW"/>
</dbReference>
<dbReference type="InterPro" id="IPR052379">
    <property type="entry name" value="Type_VII_TA_RNase"/>
</dbReference>
<dbReference type="PANTHER" id="PTHR33397:SF5">
    <property type="entry name" value="RNASE YUTE-RELATED"/>
    <property type="match status" value="1"/>
</dbReference>
<dbReference type="GO" id="GO:0110001">
    <property type="term" value="C:toxin-antitoxin complex"/>
    <property type="evidence" value="ECO:0007669"/>
    <property type="project" value="InterPro"/>
</dbReference>
<comment type="caution">
    <text evidence="5">The sequence shown here is derived from an EMBL/GenBank/DDBJ whole genome shotgun (WGS) entry which is preliminary data.</text>
</comment>
<dbReference type="EMBL" id="LBXN01000053">
    <property type="protein sequence ID" value="KKR32059.1"/>
    <property type="molecule type" value="Genomic_DNA"/>
</dbReference>
<dbReference type="AlphaFoldDB" id="A0A0G0PV63"/>
<dbReference type="InterPro" id="IPR008201">
    <property type="entry name" value="HepT-like"/>
</dbReference>
<comment type="similarity">
    <text evidence="4">Belongs to the HepT RNase toxin family.</text>
</comment>
<evidence type="ECO:0000256" key="1">
    <source>
        <dbReference type="ARBA" id="ARBA00022649"/>
    </source>
</evidence>
<sequence>MATLNNEIVRNKLLEIQDHIVRIRSMDFTLEEINADRDIQDLISHRLHIAVESAIDIAVHIISSLGLYQSHESRDFFEELGRQKVISRELAENMGKACGLRNLIVHEYGKVDFGKLFYDYKDDLRDLEEYNKQIYGYLEKISKVKGQ</sequence>
<evidence type="ECO:0000256" key="2">
    <source>
        <dbReference type="ARBA" id="ARBA00022722"/>
    </source>
</evidence>
<evidence type="ECO:0000313" key="6">
    <source>
        <dbReference type="Proteomes" id="UP000034539"/>
    </source>
</evidence>
<dbReference type="Gene3D" id="1.20.120.580">
    <property type="entry name" value="bsu32300-like"/>
    <property type="match status" value="1"/>
</dbReference>
<protein>
    <recommendedName>
        <fullName evidence="7">DUF86 domain-containing protein</fullName>
    </recommendedName>
</protein>
<keyword evidence="3" id="KW-0378">Hydrolase</keyword>
<dbReference type="InterPro" id="IPR037038">
    <property type="entry name" value="HepT-like_sf"/>
</dbReference>
<dbReference type="GO" id="GO:0004540">
    <property type="term" value="F:RNA nuclease activity"/>
    <property type="evidence" value="ECO:0007669"/>
    <property type="project" value="InterPro"/>
</dbReference>
<dbReference type="NCBIfam" id="NF047751">
    <property type="entry name" value="HepT_toxin"/>
    <property type="match status" value="1"/>
</dbReference>